<organism evidence="2 3">
    <name type="scientific">Streptomyces violaceus</name>
    <name type="common">Streptomyces venezuelae</name>
    <dbReference type="NCBI Taxonomy" id="1936"/>
    <lineage>
        <taxon>Bacteria</taxon>
        <taxon>Bacillati</taxon>
        <taxon>Actinomycetota</taxon>
        <taxon>Actinomycetes</taxon>
        <taxon>Kitasatosporales</taxon>
        <taxon>Streptomycetaceae</taxon>
        <taxon>Streptomyces</taxon>
    </lineage>
</organism>
<name>A0ABY9UE29_STRVL</name>
<dbReference type="InterPro" id="IPR003615">
    <property type="entry name" value="HNH_nuc"/>
</dbReference>
<evidence type="ECO:0000313" key="3">
    <source>
        <dbReference type="Proteomes" id="UP001249394"/>
    </source>
</evidence>
<dbReference type="Proteomes" id="UP001249394">
    <property type="component" value="Chromosome"/>
</dbReference>
<accession>A0ABY9UE29</accession>
<keyword evidence="2" id="KW-0255">Endonuclease</keyword>
<sequence length="124" mass="13824">MPPRKALQVCPTPGCPELTPGGRCPDCQAKAQRRRPTAAAKGYDMRWARTRTAYLRAHHYCECEGCEALPPLLRPRATEVNHRDGLGPLGPRGHDWANLQAMTKAHHSRHTAQEQPGGWNARNE</sequence>
<evidence type="ECO:0000256" key="1">
    <source>
        <dbReference type="SAM" id="MobiDB-lite"/>
    </source>
</evidence>
<dbReference type="EMBL" id="CP134213">
    <property type="protein sequence ID" value="WND21152.1"/>
    <property type="molecule type" value="Genomic_DNA"/>
</dbReference>
<keyword evidence="2" id="KW-0378">Hydrolase</keyword>
<feature type="region of interest" description="Disordered" evidence="1">
    <location>
        <begin position="103"/>
        <end position="124"/>
    </location>
</feature>
<proteinExistence type="predicted"/>
<keyword evidence="3" id="KW-1185">Reference proteome</keyword>
<protein>
    <submittedName>
        <fullName evidence="2">HNH endonuclease signature motif containing protein</fullName>
    </submittedName>
</protein>
<evidence type="ECO:0000313" key="2">
    <source>
        <dbReference type="EMBL" id="WND21152.1"/>
    </source>
</evidence>
<dbReference type="CDD" id="cd00085">
    <property type="entry name" value="HNHc"/>
    <property type="match status" value="1"/>
</dbReference>
<gene>
    <name evidence="2" type="ORF">RI060_29135</name>
</gene>
<reference evidence="2 3" key="1">
    <citation type="submission" date="2023-09" db="EMBL/GenBank/DDBJ databases">
        <title>The genome sequence of Streptomyces anthocyanicus.</title>
        <authorList>
            <person name="Mo P."/>
        </authorList>
    </citation>
    <scope>NUCLEOTIDE SEQUENCE [LARGE SCALE GENOMIC DNA]</scope>
    <source>
        <strain evidence="2 3">JCM 4387</strain>
    </source>
</reference>
<keyword evidence="2" id="KW-0540">Nuclease</keyword>
<dbReference type="GO" id="GO:0004519">
    <property type="term" value="F:endonuclease activity"/>
    <property type="evidence" value="ECO:0007669"/>
    <property type="project" value="UniProtKB-KW"/>
</dbReference>